<dbReference type="AlphaFoldDB" id="A0AA43GRS1"/>
<evidence type="ECO:0000259" key="4">
    <source>
        <dbReference type="PROSITE" id="PS51063"/>
    </source>
</evidence>
<dbReference type="Proteomes" id="UP001159387">
    <property type="component" value="Unassembled WGS sequence"/>
</dbReference>
<dbReference type="GO" id="GO:0006355">
    <property type="term" value="P:regulation of DNA-templated transcription"/>
    <property type="evidence" value="ECO:0007669"/>
    <property type="project" value="InterPro"/>
</dbReference>
<keyword evidence="1" id="KW-0805">Transcription regulation</keyword>
<reference evidence="5 6" key="1">
    <citation type="journal article" date="2023" name="J. Phycol.">
        <title>Chrysosporum ovalisporum is synonymous with the true-branching cyanobacterium Umezakia natans (Nostocales/Aphanizomenonaceae).</title>
        <authorList>
            <person name="McGregor G.B."/>
            <person name="Sendall B.C."/>
            <person name="Niiyama Y."/>
            <person name="Tuji A."/>
            <person name="Willis A."/>
        </authorList>
    </citation>
    <scope>NUCLEOTIDE SEQUENCE [LARGE SCALE GENOMIC DNA]</scope>
    <source>
        <strain evidence="5 6">ANA360D</strain>
    </source>
</reference>
<dbReference type="SMART" id="SM00419">
    <property type="entry name" value="HTH_CRP"/>
    <property type="match status" value="1"/>
</dbReference>
<dbReference type="InterPro" id="IPR036390">
    <property type="entry name" value="WH_DNA-bd_sf"/>
</dbReference>
<dbReference type="SUPFAM" id="SSF46785">
    <property type="entry name" value="Winged helix' DNA-binding domain"/>
    <property type="match status" value="1"/>
</dbReference>
<evidence type="ECO:0000256" key="1">
    <source>
        <dbReference type="ARBA" id="ARBA00023015"/>
    </source>
</evidence>
<keyword evidence="2" id="KW-0238">DNA-binding</keyword>
<gene>
    <name evidence="5" type="ORF">NWP17_07740</name>
</gene>
<evidence type="ECO:0000313" key="6">
    <source>
        <dbReference type="Proteomes" id="UP001159387"/>
    </source>
</evidence>
<sequence length="208" mass="24176">MSTTHLAPKSLLKVSNTYSSAADLTQRLFYRKELIPSQNDVLWRIDRGVVRTLTFNDETFVTLGYWGDGDVIGYSLSKVEPYQIECMTDVKVSMIPRHLWYTNLEAFLSHIRHSQELLSIVHLKPMSLRVGKFLLWLSEKFGRDLPQGKLIDYNITHQELAEVLNMTRVTVTRMLTEFEHQGALFRYKRRIIILSAKKLVLNCDSVKK</sequence>
<accession>A0AA43GRS1</accession>
<proteinExistence type="predicted"/>
<dbReference type="EMBL" id="JANQDH010000049">
    <property type="protein sequence ID" value="MDH6060331.1"/>
    <property type="molecule type" value="Genomic_DNA"/>
</dbReference>
<dbReference type="InterPro" id="IPR012318">
    <property type="entry name" value="HTH_CRP"/>
</dbReference>
<dbReference type="InterPro" id="IPR018490">
    <property type="entry name" value="cNMP-bd_dom_sf"/>
</dbReference>
<feature type="domain" description="HTH crp-type" evidence="4">
    <location>
        <begin position="124"/>
        <end position="197"/>
    </location>
</feature>
<organism evidence="5 6">
    <name type="scientific">Chrysosporum bergii ANA360D</name>
    <dbReference type="NCBI Taxonomy" id="617107"/>
    <lineage>
        <taxon>Bacteria</taxon>
        <taxon>Bacillati</taxon>
        <taxon>Cyanobacteriota</taxon>
        <taxon>Cyanophyceae</taxon>
        <taxon>Nostocales</taxon>
        <taxon>Nodulariaceae</taxon>
        <taxon>Chrysosporum</taxon>
    </lineage>
</organism>
<dbReference type="SUPFAM" id="SSF51206">
    <property type="entry name" value="cAMP-binding domain-like"/>
    <property type="match status" value="1"/>
</dbReference>
<name>A0AA43GRS1_9CYAN</name>
<keyword evidence="3" id="KW-0804">Transcription</keyword>
<comment type="caution">
    <text evidence="5">The sequence shown here is derived from an EMBL/GenBank/DDBJ whole genome shotgun (WGS) entry which is preliminary data.</text>
</comment>
<evidence type="ECO:0000313" key="5">
    <source>
        <dbReference type="EMBL" id="MDH6060331.1"/>
    </source>
</evidence>
<dbReference type="Pfam" id="PF13545">
    <property type="entry name" value="HTH_Crp_2"/>
    <property type="match status" value="1"/>
</dbReference>
<dbReference type="GO" id="GO:0003677">
    <property type="term" value="F:DNA binding"/>
    <property type="evidence" value="ECO:0007669"/>
    <property type="project" value="UniProtKB-KW"/>
</dbReference>
<dbReference type="CDD" id="cd00092">
    <property type="entry name" value="HTH_CRP"/>
    <property type="match status" value="1"/>
</dbReference>
<keyword evidence="6" id="KW-1185">Reference proteome</keyword>
<dbReference type="Gene3D" id="1.10.10.10">
    <property type="entry name" value="Winged helix-like DNA-binding domain superfamily/Winged helix DNA-binding domain"/>
    <property type="match status" value="1"/>
</dbReference>
<dbReference type="InterPro" id="IPR036388">
    <property type="entry name" value="WH-like_DNA-bd_sf"/>
</dbReference>
<evidence type="ECO:0000256" key="3">
    <source>
        <dbReference type="ARBA" id="ARBA00023163"/>
    </source>
</evidence>
<protein>
    <submittedName>
        <fullName evidence="5">Crp/Fnr family transcriptional regulator</fullName>
    </submittedName>
</protein>
<dbReference type="RefSeq" id="WP_280654333.1">
    <property type="nucleotide sequence ID" value="NZ_JANQDH010000049.1"/>
</dbReference>
<evidence type="ECO:0000256" key="2">
    <source>
        <dbReference type="ARBA" id="ARBA00023125"/>
    </source>
</evidence>
<dbReference type="PROSITE" id="PS51063">
    <property type="entry name" value="HTH_CRP_2"/>
    <property type="match status" value="1"/>
</dbReference>